<dbReference type="InterPro" id="IPR008251">
    <property type="entry name" value="Chromo_shadow_dom"/>
</dbReference>
<comment type="caution">
    <text evidence="5">The sequence shown here is derived from an EMBL/GenBank/DDBJ whole genome shotgun (WGS) entry which is preliminary data.</text>
</comment>
<comment type="subcellular location">
    <subcellularLocation>
        <location evidence="1">Nucleus</location>
    </subcellularLocation>
</comment>
<proteinExistence type="predicted"/>
<dbReference type="InterPro" id="IPR016197">
    <property type="entry name" value="Chromo-like_dom_sf"/>
</dbReference>
<keyword evidence="6" id="KW-1185">Reference proteome</keyword>
<dbReference type="AlphaFoldDB" id="A0A9N8ZZI0"/>
<dbReference type="Gene3D" id="2.40.50.40">
    <property type="match status" value="1"/>
</dbReference>
<reference evidence="5" key="1">
    <citation type="submission" date="2021-06" db="EMBL/GenBank/DDBJ databases">
        <authorList>
            <person name="Kallberg Y."/>
            <person name="Tangrot J."/>
            <person name="Rosling A."/>
        </authorList>
    </citation>
    <scope>NUCLEOTIDE SEQUENCE</scope>
    <source>
        <strain evidence="5">CL551</strain>
    </source>
</reference>
<dbReference type="SUPFAM" id="SSF54160">
    <property type="entry name" value="Chromo domain-like"/>
    <property type="match status" value="1"/>
</dbReference>
<evidence type="ECO:0000313" key="6">
    <source>
        <dbReference type="Proteomes" id="UP000789342"/>
    </source>
</evidence>
<gene>
    <name evidence="5" type="ORF">AMORRO_LOCUS3815</name>
</gene>
<dbReference type="EMBL" id="CAJVPV010001933">
    <property type="protein sequence ID" value="CAG8512815.1"/>
    <property type="molecule type" value="Genomic_DNA"/>
</dbReference>
<evidence type="ECO:0000256" key="2">
    <source>
        <dbReference type="ARBA" id="ARBA00023242"/>
    </source>
</evidence>
<organism evidence="5 6">
    <name type="scientific">Acaulospora morrowiae</name>
    <dbReference type="NCBI Taxonomy" id="94023"/>
    <lineage>
        <taxon>Eukaryota</taxon>
        <taxon>Fungi</taxon>
        <taxon>Fungi incertae sedis</taxon>
        <taxon>Mucoromycota</taxon>
        <taxon>Glomeromycotina</taxon>
        <taxon>Glomeromycetes</taxon>
        <taxon>Diversisporales</taxon>
        <taxon>Acaulosporaceae</taxon>
        <taxon>Acaulospora</taxon>
    </lineage>
</organism>
<dbReference type="OrthoDB" id="433924at2759"/>
<feature type="domain" description="Chromo shadow" evidence="4">
    <location>
        <begin position="115"/>
        <end position="179"/>
    </location>
</feature>
<evidence type="ECO:0000259" key="4">
    <source>
        <dbReference type="SMART" id="SM00300"/>
    </source>
</evidence>
<dbReference type="Proteomes" id="UP000789342">
    <property type="component" value="Unassembled WGS sequence"/>
</dbReference>
<dbReference type="Pfam" id="PF01393">
    <property type="entry name" value="Chromo_shadow"/>
    <property type="match status" value="1"/>
</dbReference>
<name>A0A9N8ZZI0_9GLOM</name>
<accession>A0A9N8ZZI0</accession>
<protein>
    <submittedName>
        <fullName evidence="5">4968_t:CDS:1</fullName>
    </submittedName>
</protein>
<evidence type="ECO:0000256" key="1">
    <source>
        <dbReference type="ARBA" id="ARBA00004123"/>
    </source>
</evidence>
<dbReference type="SMART" id="SM00300">
    <property type="entry name" value="ChSh"/>
    <property type="match status" value="1"/>
</dbReference>
<dbReference type="GO" id="GO:0005634">
    <property type="term" value="C:nucleus"/>
    <property type="evidence" value="ECO:0007669"/>
    <property type="project" value="UniProtKB-SubCell"/>
</dbReference>
<evidence type="ECO:0000256" key="3">
    <source>
        <dbReference type="SAM" id="MobiDB-lite"/>
    </source>
</evidence>
<keyword evidence="2" id="KW-0539">Nucleus</keyword>
<feature type="region of interest" description="Disordered" evidence="3">
    <location>
        <begin position="64"/>
        <end position="86"/>
    </location>
</feature>
<evidence type="ECO:0000313" key="5">
    <source>
        <dbReference type="EMBL" id="CAG8512815.1"/>
    </source>
</evidence>
<sequence>MDFSENNYININDSDEEEEIVIDDEADINFVPAWEYPYPSSNRDEAIDNDKDLFSPMQIDVSSNNLSQSSFHPPRECIKDNKGRKKRREIKEDDFVIDDYDSESDREVNFRKVDCNPWTSANWERDIAEIESIEKDPKHGLIVFFAWKSGYKSVEPIKVLNKRAPQKMLDFYEIHLKLV</sequence>